<dbReference type="Gene3D" id="3.40.50.12780">
    <property type="entry name" value="N-terminal domain of ligase-like"/>
    <property type="match status" value="1"/>
</dbReference>
<evidence type="ECO:0000313" key="6">
    <source>
        <dbReference type="Proteomes" id="UP001465976"/>
    </source>
</evidence>
<accession>A0ABR3F773</accession>
<dbReference type="InterPro" id="IPR042099">
    <property type="entry name" value="ANL_N_sf"/>
</dbReference>
<evidence type="ECO:0000256" key="1">
    <source>
        <dbReference type="ARBA" id="ARBA00022450"/>
    </source>
</evidence>
<dbReference type="PANTHER" id="PTHR43439">
    <property type="entry name" value="PHENYLACETATE-COENZYME A LIGASE"/>
    <property type="match status" value="1"/>
</dbReference>
<dbReference type="Proteomes" id="UP001465976">
    <property type="component" value="Unassembled WGS sequence"/>
</dbReference>
<dbReference type="Gene3D" id="3.40.50.720">
    <property type="entry name" value="NAD(P)-binding Rossmann-like Domain"/>
    <property type="match status" value="1"/>
</dbReference>
<evidence type="ECO:0000259" key="3">
    <source>
        <dbReference type="Pfam" id="PF00501"/>
    </source>
</evidence>
<dbReference type="InterPro" id="IPR000873">
    <property type="entry name" value="AMP-dep_synth/lig_dom"/>
</dbReference>
<dbReference type="EMBL" id="JBAHYK010000820">
    <property type="protein sequence ID" value="KAL0571105.1"/>
    <property type="molecule type" value="Genomic_DNA"/>
</dbReference>
<keyword evidence="1" id="KW-0596">Phosphopantetheine</keyword>
<proteinExistence type="predicted"/>
<keyword evidence="2" id="KW-0597">Phosphoprotein</keyword>
<evidence type="ECO:0000259" key="4">
    <source>
        <dbReference type="Pfam" id="PF07993"/>
    </source>
</evidence>
<dbReference type="Pfam" id="PF07993">
    <property type="entry name" value="NAD_binding_4"/>
    <property type="match status" value="1"/>
</dbReference>
<dbReference type="InterPro" id="IPR051414">
    <property type="entry name" value="Adenylate-forming_Reductase"/>
</dbReference>
<feature type="domain" description="Thioester reductase (TE)" evidence="4">
    <location>
        <begin position="731"/>
        <end position="968"/>
    </location>
</feature>
<dbReference type="SUPFAM" id="SSF56801">
    <property type="entry name" value="Acetyl-CoA synthetase-like"/>
    <property type="match status" value="1"/>
</dbReference>
<evidence type="ECO:0000313" key="5">
    <source>
        <dbReference type="EMBL" id="KAL0571105.1"/>
    </source>
</evidence>
<dbReference type="Pfam" id="PF23562">
    <property type="entry name" value="AMP-binding_C_3"/>
    <property type="match status" value="1"/>
</dbReference>
<organism evidence="5 6">
    <name type="scientific">Marasmius crinis-equi</name>
    <dbReference type="NCBI Taxonomy" id="585013"/>
    <lineage>
        <taxon>Eukaryota</taxon>
        <taxon>Fungi</taxon>
        <taxon>Dikarya</taxon>
        <taxon>Basidiomycota</taxon>
        <taxon>Agaricomycotina</taxon>
        <taxon>Agaricomycetes</taxon>
        <taxon>Agaricomycetidae</taxon>
        <taxon>Agaricales</taxon>
        <taxon>Marasmiineae</taxon>
        <taxon>Marasmiaceae</taxon>
        <taxon>Marasmius</taxon>
    </lineage>
</organism>
<sequence length="1099" mass="122281">MQDMEQPKVIPYVTMQAQKSSTFNIPPSFLAGGCTLPEMWDHHFRYSPTHPLFLFDNDGCIEEISWKQAVQALYRAAKNVKTGLMSSMPPTQLDKPPVVGIVSFQGPSLIPLPLFAHALKLVRLDTPSTWAHITAVIYIGATAFVISPQNTPETLASLLQKAECHSLLVFDKPSSQDLIRRAVALLPHDYHVKFIDMSDYKQLFLRNDDLELADSELGRRLFDGSMSSPVLILHTSGTTSTPQLVIHSHRSLVQWGQTPYYGDKDLCGYTCGSASSHLYHVMGITTHVVFPTCSGQKSVVFNPFNPEAPPTAEQVLHKAIACHANYIYCVPAFIEEWANDDDQVNLLRNFDVISYGGGRLDTTLGNKLASRGVRLCSMWGCSEVGAATRWFFDGPIEDWEYIRLTRQTEIHWEPVEGTELFEAVVLESPHKFLPETNTWIDGRKGFATKDLFEKHPTKPGLWRNRRRGDDVLIHSTGKKLYLIKNVKTHPGPMESIIAQHPLIRHAIVFGHSRRNTGLLVERRETNTPADHTELIEAIWPVVELANRSVPHYSRILKEMIIVANPVKPFALSPKQTLRRGTILTDYANQIDSAYRAMEESACQKNSAIAPPTWDLPHIQAFVRALVQKVLVLRDEPGDYDDLFRIGADRQAMKTSGFDTALLGTNFVYSHPCVEKLALHIRRIVSGGNADAEGGLRHHPTTLQSLVLEHSVEFPRHIPTIRTMPKGSTVLITGTTGGLGTHLLARLIQQSSVERIYALNRPSHGVQAVRRQEIACDAQGFPPSVAHSAKVIYLEGDISQHGLGLDPTTQNDVLDSLNTIFHLAWPVNFNLNVASFAPSIEGVYRLVEFSLRSPLPTPPDLIFASSMSVMSGWRKDDRIPEVIFPYPDHAIGNGYSESKWVAENIMLAARKATPIRAVSVRFGQLLGSARNGNWTTQEWFPSIVCAAQMTNSFPNTEGSVSWLPMEAAASVLDDVRNRSSDIDCLHVVHPKPVTWTSLASPIAQALKIPLVPFNTWLKALGTLNEDRPSSATLLLGYFSSLSDADRKSTTVPTVGEVFSGNVYGMDNALLICGHLGDLKPLRSEDFDCYLKHWRQLGFLD</sequence>
<dbReference type="Pfam" id="PF00501">
    <property type="entry name" value="AMP-binding"/>
    <property type="match status" value="1"/>
</dbReference>
<dbReference type="SUPFAM" id="SSF51735">
    <property type="entry name" value="NAD(P)-binding Rossmann-fold domains"/>
    <property type="match status" value="1"/>
</dbReference>
<dbReference type="InterPro" id="IPR013120">
    <property type="entry name" value="FAR_NAD-bd"/>
</dbReference>
<feature type="domain" description="AMP-dependent synthetase/ligase" evidence="3">
    <location>
        <begin position="133"/>
        <end position="399"/>
    </location>
</feature>
<comment type="caution">
    <text evidence="5">The sequence shown here is derived from an EMBL/GenBank/DDBJ whole genome shotgun (WGS) entry which is preliminary data.</text>
</comment>
<keyword evidence="6" id="KW-1185">Reference proteome</keyword>
<evidence type="ECO:0008006" key="7">
    <source>
        <dbReference type="Google" id="ProtNLM"/>
    </source>
</evidence>
<dbReference type="PANTHER" id="PTHR43439:SF2">
    <property type="entry name" value="ENZYME, PUTATIVE (JCVI)-RELATED"/>
    <property type="match status" value="1"/>
</dbReference>
<gene>
    <name evidence="5" type="ORF">V5O48_010852</name>
</gene>
<reference evidence="5 6" key="1">
    <citation type="submission" date="2024-02" db="EMBL/GenBank/DDBJ databases">
        <title>A draft genome for the cacao thread blight pathogen Marasmius crinis-equi.</title>
        <authorList>
            <person name="Cohen S.P."/>
            <person name="Baruah I.K."/>
            <person name="Amoako-Attah I."/>
            <person name="Bukari Y."/>
            <person name="Meinhardt L.W."/>
            <person name="Bailey B.A."/>
        </authorList>
    </citation>
    <scope>NUCLEOTIDE SEQUENCE [LARGE SCALE GENOMIC DNA]</scope>
    <source>
        <strain evidence="5 6">GH-76</strain>
    </source>
</reference>
<evidence type="ECO:0000256" key="2">
    <source>
        <dbReference type="ARBA" id="ARBA00022553"/>
    </source>
</evidence>
<name>A0ABR3F773_9AGAR</name>
<dbReference type="InterPro" id="IPR036291">
    <property type="entry name" value="NAD(P)-bd_dom_sf"/>
</dbReference>
<protein>
    <recommendedName>
        <fullName evidence="7">Acetyl-CoA synthetase-like protein</fullName>
    </recommendedName>
</protein>